<dbReference type="InterPro" id="IPR008258">
    <property type="entry name" value="Transglycosylase_SLT_dom_1"/>
</dbReference>
<reference evidence="4" key="1">
    <citation type="submission" date="2019-03" db="EMBL/GenBank/DDBJ databases">
        <title>Complete genome sequence of enteropathogenic Citrobacter rodentium strain DBS100.</title>
        <authorList>
            <person name="Popov G."/>
            <person name="Fiebig A."/>
            <person name="Shideler S."/>
            <person name="Coombes B."/>
            <person name="Savchenko A."/>
        </authorList>
    </citation>
    <scope>NUCLEOTIDE SEQUENCE</scope>
    <source>
        <strain evidence="4">DBS100</strain>
    </source>
</reference>
<feature type="region of interest" description="Disordered" evidence="2">
    <location>
        <begin position="555"/>
        <end position="592"/>
    </location>
</feature>
<dbReference type="EMBL" id="CP038008">
    <property type="protein sequence ID" value="QBY29073.1"/>
    <property type="molecule type" value="Genomic_DNA"/>
</dbReference>
<name>A0A482PGJ9_CITRO</name>
<dbReference type="CDD" id="cd00254">
    <property type="entry name" value="LT-like"/>
    <property type="match status" value="1"/>
</dbReference>
<dbReference type="AlphaFoldDB" id="A0A482PGJ9"/>
<dbReference type="Gene3D" id="1.10.530.10">
    <property type="match status" value="1"/>
</dbReference>
<proteinExistence type="inferred from homology"/>
<evidence type="ECO:0000256" key="2">
    <source>
        <dbReference type="SAM" id="MobiDB-lite"/>
    </source>
</evidence>
<dbReference type="InterPro" id="IPR023346">
    <property type="entry name" value="Lysozyme-like_dom_sf"/>
</dbReference>
<dbReference type="PANTHER" id="PTHR37423:SF2">
    <property type="entry name" value="MEMBRANE-BOUND LYTIC MUREIN TRANSGLYCOSYLASE C"/>
    <property type="match status" value="1"/>
</dbReference>
<evidence type="ECO:0000259" key="3">
    <source>
        <dbReference type="Pfam" id="PF01464"/>
    </source>
</evidence>
<organism evidence="4">
    <name type="scientific">Citrobacter rodentium</name>
    <dbReference type="NCBI Taxonomy" id="67825"/>
    <lineage>
        <taxon>Bacteria</taxon>
        <taxon>Pseudomonadati</taxon>
        <taxon>Pseudomonadota</taxon>
        <taxon>Gammaproteobacteria</taxon>
        <taxon>Enterobacterales</taxon>
        <taxon>Enterobacteriaceae</taxon>
        <taxon>Citrobacter</taxon>
    </lineage>
</organism>
<feature type="compositionally biased region" description="Low complexity" evidence="2">
    <location>
        <begin position="557"/>
        <end position="569"/>
    </location>
</feature>
<comment type="similarity">
    <text evidence="1">Belongs to the transglycosylase Slt family.</text>
</comment>
<dbReference type="PANTHER" id="PTHR37423">
    <property type="entry name" value="SOLUBLE LYTIC MUREIN TRANSGLYCOSYLASE-RELATED"/>
    <property type="match status" value="1"/>
</dbReference>
<dbReference type="RefSeq" id="WP_012906761.1">
    <property type="nucleotide sequence ID" value="NZ_CAJTBI010000018.1"/>
</dbReference>
<sequence>MSNAFDFELVADDQVSDAVSRIDGAVRKLLPLLQNTQDELALGGQDTTDGLDNISGRLDSMARAARDNVQFVGDMVPPLKMVGELSGKLASVGLAGAVGYGMKRVAESFAEASREAYNLDVSAKNAGMRVDEFTRLSGAMRILGSDSQSANASVEGMFKTFNDALWGKNSAVLGAMSQIGAQIVRNKDGTADVLKTLESIARVFPSLSPENQKTAADALGLDANGLQLLREGARLKELLAKSDQFGLTMDPALNDQLKDMNGTLNEVSASWDGLKKKMSAGMLLGSLNKIDGSVKDGLEGITDLFSHGDFTGLSHALGFVSSDNAKKLRRIQGDKDLYGSLSRMERGAVDAGFYTDAVRRRYDARYGATDAAAQLQEDLTGIAPRRPAERRPVSRRSTTYERAGRYDDLLHEAGDKYNVDPTLLKAIMSQESGGNPRAISRAGARGLMQVMPSNFRNTGVTDWTDPRQNIMAGAQIFAENMQRSRGNVALALRYYNGGYDRSRWGRENAAYPGAVLAHYRNIAQGANQNPARVPAPVLPPVVREAEKPAVDAPGVIASQSPASPAPVAAGNTSRATPSIIQPRSGTSASERENLTSAMKAAFEDQKLRLEITMTGSNGEKQTIETRNGGRISMPMFY</sequence>
<feature type="domain" description="Transglycosylase SLT" evidence="3">
    <location>
        <begin position="410"/>
        <end position="509"/>
    </location>
</feature>
<dbReference type="Pfam" id="PF01464">
    <property type="entry name" value="SLT"/>
    <property type="match status" value="1"/>
</dbReference>
<feature type="compositionally biased region" description="Polar residues" evidence="2">
    <location>
        <begin position="570"/>
        <end position="588"/>
    </location>
</feature>
<gene>
    <name evidence="4" type="ORF">E2R62_09510</name>
</gene>
<evidence type="ECO:0000313" key="4">
    <source>
        <dbReference type="EMBL" id="QBY29073.1"/>
    </source>
</evidence>
<accession>A0A482PGJ9</accession>
<protein>
    <submittedName>
        <fullName evidence="4">Lytic transglycosylase domain-containing protein</fullName>
    </submittedName>
</protein>
<dbReference type="SUPFAM" id="SSF53955">
    <property type="entry name" value="Lysozyme-like"/>
    <property type="match status" value="1"/>
</dbReference>
<evidence type="ECO:0000256" key="1">
    <source>
        <dbReference type="ARBA" id="ARBA00007734"/>
    </source>
</evidence>